<comment type="caution">
    <text evidence="2">The sequence shown here is derived from an EMBL/GenBank/DDBJ whole genome shotgun (WGS) entry which is preliminary data.</text>
</comment>
<protein>
    <submittedName>
        <fullName evidence="2">Uncharacterized protein</fullName>
    </submittedName>
</protein>
<evidence type="ECO:0000313" key="1">
    <source>
        <dbReference type="EMBL" id="NOK11064.1"/>
    </source>
</evidence>
<dbReference type="Proteomes" id="UP000528460">
    <property type="component" value="Unassembled WGS sequence"/>
</dbReference>
<dbReference type="OrthoDB" id="5383270at2"/>
<dbReference type="EMBL" id="JABFJW010000137">
    <property type="protein sequence ID" value="NOK11064.1"/>
    <property type="molecule type" value="Genomic_DNA"/>
</dbReference>
<sequence>MEWLEFKRWSPEVQHALALQAARLGQTAMHAEPPRPSATMVAAHRLCTLLRQYPRTNPWGHPASEC</sequence>
<organism evidence="2 4">
    <name type="scientific">Corallococcus exercitus</name>
    <dbReference type="NCBI Taxonomy" id="2316736"/>
    <lineage>
        <taxon>Bacteria</taxon>
        <taxon>Pseudomonadati</taxon>
        <taxon>Myxococcota</taxon>
        <taxon>Myxococcia</taxon>
        <taxon>Myxococcales</taxon>
        <taxon>Cystobacterineae</taxon>
        <taxon>Myxococcaceae</taxon>
        <taxon>Corallococcus</taxon>
    </lineage>
</organism>
<dbReference type="EMBL" id="JABFJV010000090">
    <property type="protein sequence ID" value="NOK34987.1"/>
    <property type="molecule type" value="Genomic_DNA"/>
</dbReference>
<dbReference type="RefSeq" id="WP_120525317.1">
    <property type="nucleotide sequence ID" value="NZ_CP102577.1"/>
</dbReference>
<gene>
    <name evidence="2" type="ORF">HMI49_17445</name>
    <name evidence="1" type="ORF">HNS30_18650</name>
</gene>
<proteinExistence type="predicted"/>
<evidence type="ECO:0000313" key="4">
    <source>
        <dbReference type="Proteomes" id="UP000563426"/>
    </source>
</evidence>
<evidence type="ECO:0000313" key="3">
    <source>
        <dbReference type="Proteomes" id="UP000528460"/>
    </source>
</evidence>
<accession>A0A3A8I7Q2</accession>
<dbReference type="AlphaFoldDB" id="A0A3A8I7Q2"/>
<name>A0A3A8I7Q2_9BACT</name>
<keyword evidence="4" id="KW-1185">Reference proteome</keyword>
<reference evidence="3 4" key="1">
    <citation type="submission" date="2020-05" db="EMBL/GenBank/DDBJ databases">
        <authorList>
            <person name="Whitworth D."/>
        </authorList>
    </citation>
    <scope>NUCLEOTIDE SEQUENCE [LARGE SCALE GENOMIC DNA]</scope>
    <source>
        <strain evidence="2 4">AB043B</strain>
        <strain evidence="1 3">CA046A</strain>
    </source>
</reference>
<dbReference type="Proteomes" id="UP000563426">
    <property type="component" value="Unassembled WGS sequence"/>
</dbReference>
<evidence type="ECO:0000313" key="2">
    <source>
        <dbReference type="EMBL" id="NOK34987.1"/>
    </source>
</evidence>